<comment type="caution">
    <text evidence="4">The sequence shown here is derived from an EMBL/GenBank/DDBJ whole genome shotgun (WGS) entry which is preliminary data.</text>
</comment>
<gene>
    <name evidence="4" type="ORF">GCM10008932_00840</name>
</gene>
<protein>
    <submittedName>
        <fullName evidence="4">CapA family protein</fullName>
    </submittedName>
</protein>
<evidence type="ECO:0000256" key="1">
    <source>
        <dbReference type="ARBA" id="ARBA00005662"/>
    </source>
</evidence>
<proteinExistence type="inferred from homology"/>
<evidence type="ECO:0000256" key="2">
    <source>
        <dbReference type="SAM" id="MobiDB-lite"/>
    </source>
</evidence>
<feature type="domain" description="Capsule synthesis protein CapA" evidence="3">
    <location>
        <begin position="91"/>
        <end position="340"/>
    </location>
</feature>
<dbReference type="CDD" id="cd07381">
    <property type="entry name" value="MPP_CapA"/>
    <property type="match status" value="1"/>
</dbReference>
<dbReference type="SMART" id="SM00854">
    <property type="entry name" value="PGA_cap"/>
    <property type="match status" value="1"/>
</dbReference>
<feature type="region of interest" description="Disordered" evidence="2">
    <location>
        <begin position="41"/>
        <end position="83"/>
    </location>
</feature>
<dbReference type="Gene3D" id="3.60.21.10">
    <property type="match status" value="1"/>
</dbReference>
<dbReference type="PANTHER" id="PTHR33393:SF12">
    <property type="entry name" value="CAPSULE BIOSYNTHESIS PROTEIN CAPA"/>
    <property type="match status" value="1"/>
</dbReference>
<reference evidence="4 5" key="1">
    <citation type="journal article" date="2019" name="Int. J. Syst. Evol. Microbiol.">
        <title>The Global Catalogue of Microorganisms (GCM) 10K type strain sequencing project: providing services to taxonomists for standard genome sequencing and annotation.</title>
        <authorList>
            <consortium name="The Broad Institute Genomics Platform"/>
            <consortium name="The Broad Institute Genome Sequencing Center for Infectious Disease"/>
            <person name="Wu L."/>
            <person name="Ma J."/>
        </authorList>
    </citation>
    <scope>NUCLEOTIDE SEQUENCE [LARGE SCALE GENOMIC DNA]</scope>
    <source>
        <strain evidence="4 5">JCM 12662</strain>
    </source>
</reference>
<comment type="similarity">
    <text evidence="1">Belongs to the CapA family.</text>
</comment>
<name>A0ABN0X032_9LACT</name>
<dbReference type="EMBL" id="BAAACW010000007">
    <property type="protein sequence ID" value="GAA0351529.1"/>
    <property type="molecule type" value="Genomic_DNA"/>
</dbReference>
<dbReference type="InterPro" id="IPR019079">
    <property type="entry name" value="Capsule_synth_CapA"/>
</dbReference>
<dbReference type="Proteomes" id="UP001501166">
    <property type="component" value="Unassembled WGS sequence"/>
</dbReference>
<dbReference type="SUPFAM" id="SSF56300">
    <property type="entry name" value="Metallo-dependent phosphatases"/>
    <property type="match status" value="1"/>
</dbReference>
<feature type="compositionally biased region" description="Acidic residues" evidence="2">
    <location>
        <begin position="62"/>
        <end position="83"/>
    </location>
</feature>
<dbReference type="InterPro" id="IPR052169">
    <property type="entry name" value="CW_Biosynth-Accessory"/>
</dbReference>
<dbReference type="Pfam" id="PF09587">
    <property type="entry name" value="PGA_cap"/>
    <property type="match status" value="1"/>
</dbReference>
<sequence length="437" mass="49233">MRSTNRKKRRSSTFKRILLFLVIISVALGAGFVTWQYLRGETSQSDGDTPSNEETPSHVETEPENLEDTPVAEEPDDEEDPEPEETFIDIRISATGDVMGHASQLESAYDAETDTYDFTSVFEDVKPVIEEADLALANLETTLAGPSRPYIGYPTFNTPDAIVDGLEYAGFDALITANNHSLDTRAEGLRRTVEVIQDKGLNAVGTYSSAPDSRVLMKDVNGISVAVLGYTEHLNGLEAQYSDEELFAMVDIIDEEQIIRDIEEAKALDPDLIVTYMHWGAEYVEEPNELQTYYAELLTREGVDIILGSHPHVIQRAEMLEVDGNEAFVAYSMGNFISNQRRETLGAGFEPTEDGVIISFDIQKNELTEETTIEQVIFTPTWVYRNREDGSGTYTYRILPVDRYLENPDLSEEFNNRARESYERTMQRLNYDATETD</sequence>
<organism evidence="4 5">
    <name type="scientific">Alkalibacterium iburiense</name>
    <dbReference type="NCBI Taxonomy" id="290589"/>
    <lineage>
        <taxon>Bacteria</taxon>
        <taxon>Bacillati</taxon>
        <taxon>Bacillota</taxon>
        <taxon>Bacilli</taxon>
        <taxon>Lactobacillales</taxon>
        <taxon>Carnobacteriaceae</taxon>
        <taxon>Alkalibacterium</taxon>
    </lineage>
</organism>
<accession>A0ABN0X032</accession>
<dbReference type="PANTHER" id="PTHR33393">
    <property type="entry name" value="POLYGLUTAMINE SYNTHESIS ACCESSORY PROTEIN RV0574C-RELATED"/>
    <property type="match status" value="1"/>
</dbReference>
<evidence type="ECO:0000313" key="5">
    <source>
        <dbReference type="Proteomes" id="UP001501166"/>
    </source>
</evidence>
<feature type="compositionally biased region" description="Polar residues" evidence="2">
    <location>
        <begin position="41"/>
        <end position="54"/>
    </location>
</feature>
<evidence type="ECO:0000259" key="3">
    <source>
        <dbReference type="SMART" id="SM00854"/>
    </source>
</evidence>
<dbReference type="InterPro" id="IPR029052">
    <property type="entry name" value="Metallo-depent_PP-like"/>
</dbReference>
<keyword evidence="5" id="KW-1185">Reference proteome</keyword>
<dbReference type="RefSeq" id="WP_343752858.1">
    <property type="nucleotide sequence ID" value="NZ_BAAACW010000007.1"/>
</dbReference>
<evidence type="ECO:0000313" key="4">
    <source>
        <dbReference type="EMBL" id="GAA0351529.1"/>
    </source>
</evidence>